<keyword evidence="4" id="KW-1185">Reference proteome</keyword>
<protein>
    <submittedName>
        <fullName evidence="3">DUF4235 domain-containing protein</fullName>
    </submittedName>
</protein>
<dbReference type="Proteomes" id="UP000265614">
    <property type="component" value="Unassembled WGS sequence"/>
</dbReference>
<name>A0A3A3YSF7_9ACTN</name>
<evidence type="ECO:0000313" key="3">
    <source>
        <dbReference type="EMBL" id="RJK94281.1"/>
    </source>
</evidence>
<proteinExistence type="predicted"/>
<dbReference type="RefSeq" id="WP_119951290.1">
    <property type="nucleotide sequence ID" value="NZ_QZEZ01000007.1"/>
</dbReference>
<dbReference type="OrthoDB" id="6293727at2"/>
<dbReference type="Pfam" id="PF14019">
    <property type="entry name" value="DUF4235"/>
    <property type="match status" value="1"/>
</dbReference>
<accession>A0A3A3YSF7</accession>
<feature type="transmembrane region" description="Helical" evidence="1">
    <location>
        <begin position="55"/>
        <end position="73"/>
    </location>
</feature>
<keyword evidence="1" id="KW-0472">Membrane</keyword>
<reference evidence="3 4" key="1">
    <citation type="submission" date="2018-09" db="EMBL/GenBank/DDBJ databases">
        <title>YIM 75000 draft genome.</title>
        <authorList>
            <person name="Tang S."/>
            <person name="Feng Y."/>
        </authorList>
    </citation>
    <scope>NUCLEOTIDE SEQUENCE [LARGE SCALE GENOMIC DNA]</scope>
    <source>
        <strain evidence="3 4">YIM 75000</strain>
    </source>
</reference>
<organism evidence="3 4">
    <name type="scientific">Vallicoccus soli</name>
    <dbReference type="NCBI Taxonomy" id="2339232"/>
    <lineage>
        <taxon>Bacteria</taxon>
        <taxon>Bacillati</taxon>
        <taxon>Actinomycetota</taxon>
        <taxon>Actinomycetes</taxon>
        <taxon>Motilibacterales</taxon>
        <taxon>Vallicoccaceae</taxon>
        <taxon>Vallicoccus</taxon>
    </lineage>
</organism>
<feature type="signal peptide" evidence="2">
    <location>
        <begin position="1"/>
        <end position="20"/>
    </location>
</feature>
<dbReference type="InterPro" id="IPR025329">
    <property type="entry name" value="DUF4235"/>
</dbReference>
<feature type="chain" id="PRO_5039618557" evidence="2">
    <location>
        <begin position="21"/>
        <end position="97"/>
    </location>
</feature>
<dbReference type="AlphaFoldDB" id="A0A3A3YSF7"/>
<dbReference type="EMBL" id="QZEZ01000007">
    <property type="protein sequence ID" value="RJK94281.1"/>
    <property type="molecule type" value="Genomic_DNA"/>
</dbReference>
<comment type="caution">
    <text evidence="3">The sequence shown here is derived from an EMBL/GenBank/DDBJ whole genome shotgun (WGS) entry which is preliminary data.</text>
</comment>
<keyword evidence="1" id="KW-1133">Transmembrane helix</keyword>
<keyword evidence="2" id="KW-0732">Signal</keyword>
<sequence>MAGKGAALAWRVVGLGSAIAAGVAARKVAVTGWKLATGSQPPVNPEAPDVSVGEAVGWAVASGAIVGVARLLATRKVADYWQRSTGALPPGMEKVTP</sequence>
<evidence type="ECO:0000313" key="4">
    <source>
        <dbReference type="Proteomes" id="UP000265614"/>
    </source>
</evidence>
<evidence type="ECO:0000256" key="2">
    <source>
        <dbReference type="SAM" id="SignalP"/>
    </source>
</evidence>
<keyword evidence="1" id="KW-0812">Transmembrane</keyword>
<evidence type="ECO:0000256" key="1">
    <source>
        <dbReference type="SAM" id="Phobius"/>
    </source>
</evidence>
<gene>
    <name evidence="3" type="ORF">D5H78_14955</name>
</gene>